<name>A0A085JMF9_9GAMM</name>
<organism evidence="3 4">
    <name type="scientific">Tatumella ptyseos ATCC 33301</name>
    <dbReference type="NCBI Taxonomy" id="1005995"/>
    <lineage>
        <taxon>Bacteria</taxon>
        <taxon>Pseudomonadati</taxon>
        <taxon>Pseudomonadota</taxon>
        <taxon>Gammaproteobacteria</taxon>
        <taxon>Enterobacterales</taxon>
        <taxon>Erwiniaceae</taxon>
        <taxon>Tatumella</taxon>
    </lineage>
</organism>
<protein>
    <submittedName>
        <fullName evidence="3">Putative DNA-binding protein</fullName>
    </submittedName>
</protein>
<dbReference type="SUPFAM" id="SSF51182">
    <property type="entry name" value="RmlC-like cupins"/>
    <property type="match status" value="1"/>
</dbReference>
<proteinExistence type="predicted"/>
<sequence>MKPPISIISRNLCQERQRAGLSLAEVARRAGIAKSTLSQLESGSGNPSLETLWALCMALDMPFARLLEDGSTAIRLLRKGEGMAVDSGQASYQAILLANCPPGARRDIYTLQVQPGKDRLSQPHLPGSVEHIILVRGRALVGLADNPVELNEGDYLCYPGDLPHIFRALEKDTEALLVAEHRADVRAGKPDTGFPWQGLLTDR</sequence>
<dbReference type="Gene3D" id="1.10.260.40">
    <property type="entry name" value="lambda repressor-like DNA-binding domains"/>
    <property type="match status" value="1"/>
</dbReference>
<dbReference type="PANTHER" id="PTHR46797:SF1">
    <property type="entry name" value="METHYLPHOSPHONATE SYNTHASE"/>
    <property type="match status" value="1"/>
</dbReference>
<keyword evidence="4" id="KW-1185">Reference proteome</keyword>
<evidence type="ECO:0000313" key="4">
    <source>
        <dbReference type="Proteomes" id="UP000028602"/>
    </source>
</evidence>
<dbReference type="EMBL" id="JMPR01000013">
    <property type="protein sequence ID" value="KFD21655.1"/>
    <property type="molecule type" value="Genomic_DNA"/>
</dbReference>
<reference evidence="3 4" key="1">
    <citation type="submission" date="2014-05" db="EMBL/GenBank/DDBJ databases">
        <title>ATOL: Assembling a taxonomically balanced genome-scale reconstruction of the evolutionary history of the Enterobacteriaceae.</title>
        <authorList>
            <person name="Plunkett G.III."/>
            <person name="Neeno-Eckwall E.C."/>
            <person name="Glasner J.D."/>
            <person name="Perna N.T."/>
        </authorList>
    </citation>
    <scope>NUCLEOTIDE SEQUENCE [LARGE SCALE GENOMIC DNA]</scope>
    <source>
        <strain evidence="3 4">ATCC 33301</strain>
    </source>
</reference>
<dbReference type="InterPro" id="IPR011051">
    <property type="entry name" value="RmlC_Cupin_sf"/>
</dbReference>
<dbReference type="AlphaFoldDB" id="A0A085JMF9"/>
<dbReference type="Gene3D" id="2.60.120.10">
    <property type="entry name" value="Jelly Rolls"/>
    <property type="match status" value="1"/>
</dbReference>
<dbReference type="InterPro" id="IPR014710">
    <property type="entry name" value="RmlC-like_jellyroll"/>
</dbReference>
<comment type="caution">
    <text evidence="3">The sequence shown here is derived from an EMBL/GenBank/DDBJ whole genome shotgun (WGS) entry which is preliminary data.</text>
</comment>
<dbReference type="Proteomes" id="UP000028602">
    <property type="component" value="Unassembled WGS sequence"/>
</dbReference>
<dbReference type="GO" id="GO:0003700">
    <property type="term" value="F:DNA-binding transcription factor activity"/>
    <property type="evidence" value="ECO:0007669"/>
    <property type="project" value="TreeGrafter"/>
</dbReference>
<dbReference type="InterPro" id="IPR050807">
    <property type="entry name" value="TransReg_Diox_bact_type"/>
</dbReference>
<evidence type="ECO:0000256" key="1">
    <source>
        <dbReference type="ARBA" id="ARBA00023125"/>
    </source>
</evidence>
<gene>
    <name evidence="3" type="ORF">GTPT_0754</name>
</gene>
<dbReference type="Pfam" id="PF07883">
    <property type="entry name" value="Cupin_2"/>
    <property type="match status" value="1"/>
</dbReference>
<dbReference type="GO" id="GO:0005829">
    <property type="term" value="C:cytosol"/>
    <property type="evidence" value="ECO:0007669"/>
    <property type="project" value="TreeGrafter"/>
</dbReference>
<dbReference type="PANTHER" id="PTHR46797">
    <property type="entry name" value="HTH-TYPE TRANSCRIPTIONAL REGULATOR"/>
    <property type="match status" value="1"/>
</dbReference>
<dbReference type="CDD" id="cd00093">
    <property type="entry name" value="HTH_XRE"/>
    <property type="match status" value="1"/>
</dbReference>
<dbReference type="SMART" id="SM00530">
    <property type="entry name" value="HTH_XRE"/>
    <property type="match status" value="1"/>
</dbReference>
<dbReference type="PROSITE" id="PS50943">
    <property type="entry name" value="HTH_CROC1"/>
    <property type="match status" value="1"/>
</dbReference>
<dbReference type="InterPro" id="IPR001387">
    <property type="entry name" value="Cro/C1-type_HTH"/>
</dbReference>
<dbReference type="InterPro" id="IPR013096">
    <property type="entry name" value="Cupin_2"/>
</dbReference>
<keyword evidence="1 3" id="KW-0238">DNA-binding</keyword>
<dbReference type="CDD" id="cd02209">
    <property type="entry name" value="cupin_XRE_C"/>
    <property type="match status" value="1"/>
</dbReference>
<dbReference type="eggNOG" id="COG1396">
    <property type="taxonomic scope" value="Bacteria"/>
</dbReference>
<feature type="domain" description="HTH cro/C1-type" evidence="2">
    <location>
        <begin position="14"/>
        <end position="66"/>
    </location>
</feature>
<evidence type="ECO:0000259" key="2">
    <source>
        <dbReference type="PROSITE" id="PS50943"/>
    </source>
</evidence>
<dbReference type="OrthoDB" id="9792093at2"/>
<dbReference type="GO" id="GO:0003677">
    <property type="term" value="F:DNA binding"/>
    <property type="evidence" value="ECO:0007669"/>
    <property type="project" value="UniProtKB-KW"/>
</dbReference>
<evidence type="ECO:0000313" key="3">
    <source>
        <dbReference type="EMBL" id="KFD21655.1"/>
    </source>
</evidence>
<dbReference type="InterPro" id="IPR010982">
    <property type="entry name" value="Lambda_DNA-bd_dom_sf"/>
</dbReference>
<dbReference type="Pfam" id="PF01381">
    <property type="entry name" value="HTH_3"/>
    <property type="match status" value="1"/>
</dbReference>
<dbReference type="SUPFAM" id="SSF47413">
    <property type="entry name" value="lambda repressor-like DNA-binding domains"/>
    <property type="match status" value="1"/>
</dbReference>
<accession>A0A085JMF9</accession>